<gene>
    <name evidence="4" type="ORF">DA73_0229080</name>
    <name evidence="3" type="ORF">DA73_0400040305</name>
</gene>
<dbReference type="STRING" id="1479485.DA73_0229080"/>
<name>A0A0C1QY39_9CYAN</name>
<evidence type="ECO:0000313" key="4">
    <source>
        <dbReference type="EMBL" id="KIE08598.1"/>
    </source>
</evidence>
<dbReference type="PANTHER" id="PTHR43283:SF18">
    <property type="match status" value="1"/>
</dbReference>
<dbReference type="InterPro" id="IPR012338">
    <property type="entry name" value="Beta-lactam/transpept-like"/>
</dbReference>
<evidence type="ECO:0000313" key="3">
    <source>
        <dbReference type="EMBL" id="KAF3883941.1"/>
    </source>
</evidence>
<comment type="caution">
    <text evidence="4">The sequence shown here is derived from an EMBL/GenBank/DDBJ whole genome shotgun (WGS) entry which is preliminary data.</text>
</comment>
<dbReference type="SUPFAM" id="SSF56601">
    <property type="entry name" value="beta-lactamase/transpeptidase-like"/>
    <property type="match status" value="1"/>
</dbReference>
<feature type="region of interest" description="Disordered" evidence="1">
    <location>
        <begin position="220"/>
        <end position="244"/>
    </location>
</feature>
<organism evidence="4">
    <name type="scientific">Tolypothrix bouteillei VB521301</name>
    <dbReference type="NCBI Taxonomy" id="1479485"/>
    <lineage>
        <taxon>Bacteria</taxon>
        <taxon>Bacillati</taxon>
        <taxon>Cyanobacteriota</taxon>
        <taxon>Cyanophyceae</taxon>
        <taxon>Nostocales</taxon>
        <taxon>Tolypothrichaceae</taxon>
        <taxon>Tolypothrix</taxon>
    </lineage>
</organism>
<dbReference type="InterPro" id="IPR050789">
    <property type="entry name" value="Diverse_Enzym_Activities"/>
</dbReference>
<dbReference type="OrthoDB" id="503788at2"/>
<dbReference type="Proteomes" id="UP000029738">
    <property type="component" value="Unassembled WGS sequence"/>
</dbReference>
<reference evidence="3" key="2">
    <citation type="submission" date="2019-11" db="EMBL/GenBank/DDBJ databases">
        <title>Improved Assembly of Tolypothrix boutellei genome.</title>
        <authorList>
            <person name="Sarangi A.N."/>
            <person name="Mukherjee M."/>
            <person name="Ghosh S."/>
            <person name="Singh D."/>
            <person name="Das A."/>
            <person name="Kant S."/>
            <person name="Prusty A."/>
            <person name="Tripathy S."/>
        </authorList>
    </citation>
    <scope>NUCLEOTIDE SEQUENCE</scope>
    <source>
        <strain evidence="3">VB521301</strain>
    </source>
</reference>
<dbReference type="Pfam" id="PF00144">
    <property type="entry name" value="Beta-lactamase"/>
    <property type="match status" value="1"/>
</dbReference>
<reference evidence="4" key="1">
    <citation type="journal article" date="2015" name="Genome Announc.">
        <title>Draft Genome Sequence of Tolypothrix boutellei Strain VB521301.</title>
        <authorList>
            <person name="Chandrababunaidu M.M."/>
            <person name="Singh D."/>
            <person name="Sen D."/>
            <person name="Bhan S."/>
            <person name="Das S."/>
            <person name="Gupta A."/>
            <person name="Adhikary S.P."/>
            <person name="Tripathy S."/>
        </authorList>
    </citation>
    <scope>NUCLEOTIDE SEQUENCE</scope>
    <source>
        <strain evidence="4">VB521301</strain>
    </source>
</reference>
<dbReference type="RefSeq" id="WP_038092206.1">
    <property type="nucleotide sequence ID" value="NZ_JHEG04000002.1"/>
</dbReference>
<proteinExistence type="predicted"/>
<keyword evidence="5" id="KW-1185">Reference proteome</keyword>
<protein>
    <submittedName>
        <fullName evidence="3 4">Beta-lactamase</fullName>
    </submittedName>
</protein>
<dbReference type="InterPro" id="IPR001466">
    <property type="entry name" value="Beta-lactam-related"/>
</dbReference>
<dbReference type="PANTHER" id="PTHR43283">
    <property type="entry name" value="BETA-LACTAMASE-RELATED"/>
    <property type="match status" value="1"/>
</dbReference>
<dbReference type="Gene3D" id="3.40.710.10">
    <property type="entry name" value="DD-peptidase/beta-lactamase superfamily"/>
    <property type="match status" value="1"/>
</dbReference>
<feature type="domain" description="Beta-lactamase-related" evidence="2">
    <location>
        <begin position="48"/>
        <end position="340"/>
    </location>
</feature>
<accession>A0A0C1QY39</accession>
<sequence length="366" mass="40888">MPKVFSRRQFLHHSTKAFISLSAFGLVSLYRNRSVFCADKIIANLEAQVPALMQAELIPGLGLAIIQNGELFWNRGFGVRNRYTKKPVTNDSVFAAASLNKPLFAYAVLKLVEQGKLDLDAPLSKYTAKPYISDPRIKLINVRKVLSHTTGFPNWSGNNPLTIKFPPGTKFSYSGEGYLYLQKVVQDITQQPIDEYLRQQIFNPLGMNSSSLVWRSDYQSTASDGHDRKGKPIPMSQSKRGSVAGSLRTTATDYAKFLLAMMGSGKVNTPILTQDSLEGMLRSQIKINQFLDWGLGWGLERVEGHTFFWHWGDLGTFKSFTIASRELKTGIVILTNSQNGLRICPKIVSHAIGGKHPAFNFSMIDY</sequence>
<dbReference type="AlphaFoldDB" id="A0A0C1QY39"/>
<evidence type="ECO:0000259" key="2">
    <source>
        <dbReference type="Pfam" id="PF00144"/>
    </source>
</evidence>
<evidence type="ECO:0000313" key="5">
    <source>
        <dbReference type="Proteomes" id="UP000029738"/>
    </source>
</evidence>
<evidence type="ECO:0000256" key="1">
    <source>
        <dbReference type="SAM" id="MobiDB-lite"/>
    </source>
</evidence>
<dbReference type="EMBL" id="JHEG04000002">
    <property type="protein sequence ID" value="KAF3883941.1"/>
    <property type="molecule type" value="Genomic_DNA"/>
</dbReference>
<dbReference type="EMBL" id="JHEG02000058">
    <property type="protein sequence ID" value="KIE08598.1"/>
    <property type="molecule type" value="Genomic_DNA"/>
</dbReference>